<evidence type="ECO:0000313" key="1">
    <source>
        <dbReference type="EMBL" id="CAD8105882.1"/>
    </source>
</evidence>
<gene>
    <name evidence="1" type="ORF">PPRIM_AZ9-3.1.T1280156</name>
</gene>
<protein>
    <submittedName>
        <fullName evidence="1">Uncharacterized protein</fullName>
    </submittedName>
</protein>
<accession>A0A8S1PS96</accession>
<sequence>MEAYILLIQHHKKTFYKLIEQLGFYFFQKPSSIYMQNDQASENIKKKNEAFKKSESFMQEQNELDILSKYEAIVPELTHDNIAILINLFNDQRVLSINHNYLAIQDISIIKNIDEIINKFQININYINQQNDRIWQQHINM</sequence>
<comment type="caution">
    <text evidence="1">The sequence shown here is derived from an EMBL/GenBank/DDBJ whole genome shotgun (WGS) entry which is preliminary data.</text>
</comment>
<keyword evidence="2" id="KW-1185">Reference proteome</keyword>
<dbReference type="AlphaFoldDB" id="A0A8S1PS96"/>
<organism evidence="1 2">
    <name type="scientific">Paramecium primaurelia</name>
    <dbReference type="NCBI Taxonomy" id="5886"/>
    <lineage>
        <taxon>Eukaryota</taxon>
        <taxon>Sar</taxon>
        <taxon>Alveolata</taxon>
        <taxon>Ciliophora</taxon>
        <taxon>Intramacronucleata</taxon>
        <taxon>Oligohymenophorea</taxon>
        <taxon>Peniculida</taxon>
        <taxon>Parameciidae</taxon>
        <taxon>Paramecium</taxon>
    </lineage>
</organism>
<name>A0A8S1PS96_PARPR</name>
<proteinExistence type="predicted"/>
<dbReference type="EMBL" id="CAJJDM010000131">
    <property type="protein sequence ID" value="CAD8105882.1"/>
    <property type="molecule type" value="Genomic_DNA"/>
</dbReference>
<evidence type="ECO:0000313" key="2">
    <source>
        <dbReference type="Proteomes" id="UP000688137"/>
    </source>
</evidence>
<reference evidence="1" key="1">
    <citation type="submission" date="2021-01" db="EMBL/GenBank/DDBJ databases">
        <authorList>
            <consortium name="Genoscope - CEA"/>
            <person name="William W."/>
        </authorList>
    </citation>
    <scope>NUCLEOTIDE SEQUENCE</scope>
</reference>
<dbReference type="Proteomes" id="UP000688137">
    <property type="component" value="Unassembled WGS sequence"/>
</dbReference>